<evidence type="ECO:0000313" key="9">
    <source>
        <dbReference type="Proteomes" id="UP000183071"/>
    </source>
</evidence>
<dbReference type="AlphaFoldDB" id="A0A0M9CH94"/>
<sequence length="557" mass="64812">MIKDIIFRIKYTFSQIKFNRKKELNQRLKESFGKLKDDSFDFEAIEKYFRKKDNSKAHQVLSDKTCNDLDFDDLFMFLDRTNSKVGQQYFYNNLRTIKVNEKQTKLNEEIITELSKNPELRVSVQKKFEKLKHKDAYYITTLFQDEHIKPPKWFFVIKLLSLTSLFSLIFAFFDPKFFIVLLGVFCVNFVLHYWNKNNLIQYVNSIPQLLRLNNVASHLFTNSLFKKINPDLPKSIKLINEVKNRMSFFSLEAKLQGEFEIIAWFVFEIFKTMFLLEPLLLFGVLKRLNNKRGDIENVFKFVGHIDMLISIASLRNGVKTFCLPIINDGDKIIVEEISHPLIFNCTTNSIKISEKSILLTGSNMSGKTSFIRAIGLNVITGFTINTCFAKSMTFPLLKVFSAIRISDDLMNDKSYYFEEVLTIKEMLNESAKGNKNLFLLDEIFKGTNTIERISAGKSILSALTKNNNKILVSTHDIELTDMLSNEYELYHFSETVNEKTVGFDYKLKEGKLRNRNAIRILEINNYPKEVVKEAIELAKELDKTYVAKNTTGNTVYN</sequence>
<name>A0A0M9CH94_9FLAO</name>
<dbReference type="PANTHER" id="PTHR11361:SF152">
    <property type="entry name" value="DNA MISMATCH REPAIR PROTEIN"/>
    <property type="match status" value="1"/>
</dbReference>
<dbReference type="InterPro" id="IPR000432">
    <property type="entry name" value="DNA_mismatch_repair_MutS_C"/>
</dbReference>
<evidence type="ECO:0000256" key="1">
    <source>
        <dbReference type="ARBA" id="ARBA00022741"/>
    </source>
</evidence>
<dbReference type="InterPro" id="IPR045076">
    <property type="entry name" value="MutS"/>
</dbReference>
<dbReference type="PANTHER" id="PTHR11361">
    <property type="entry name" value="DNA MISMATCH REPAIR PROTEIN MUTS FAMILY MEMBER"/>
    <property type="match status" value="1"/>
</dbReference>
<dbReference type="EMBL" id="LGBR01000001">
    <property type="protein sequence ID" value="KOY52396.1"/>
    <property type="molecule type" value="Genomic_DNA"/>
</dbReference>
<evidence type="ECO:0000313" key="6">
    <source>
        <dbReference type="EMBL" id="KOY52396.1"/>
    </source>
</evidence>
<evidence type="ECO:0000259" key="5">
    <source>
        <dbReference type="SMART" id="SM00534"/>
    </source>
</evidence>
<dbReference type="GO" id="GO:0005829">
    <property type="term" value="C:cytosol"/>
    <property type="evidence" value="ECO:0007669"/>
    <property type="project" value="TreeGrafter"/>
</dbReference>
<reference evidence="7 9" key="2">
    <citation type="submission" date="2016-10" db="EMBL/GenBank/DDBJ databases">
        <authorList>
            <person name="Varghese N."/>
            <person name="Submissions S."/>
        </authorList>
    </citation>
    <scope>NUCLEOTIDE SEQUENCE [LARGE SCALE GENOMIC DNA]</scope>
    <source>
        <strain evidence="7 9">DSW-5</strain>
    </source>
</reference>
<keyword evidence="4" id="KW-1133">Transmembrane helix</keyword>
<feature type="domain" description="DNA mismatch repair proteins mutS family" evidence="5">
    <location>
        <begin position="354"/>
        <end position="539"/>
    </location>
</feature>
<dbReference type="STRING" id="1300348.I602_1956"/>
<keyword evidence="3" id="KW-0238">DNA-binding</keyword>
<comment type="caution">
    <text evidence="6">The sequence shown here is derived from an EMBL/GenBank/DDBJ whole genome shotgun (WGS) entry which is preliminary data.</text>
</comment>
<keyword evidence="1" id="KW-0547">Nucleotide-binding</keyword>
<evidence type="ECO:0000313" key="8">
    <source>
        <dbReference type="Proteomes" id="UP000037716"/>
    </source>
</evidence>
<proteinExistence type="predicted"/>
<dbReference type="Pfam" id="PF00488">
    <property type="entry name" value="MutS_V"/>
    <property type="match status" value="1"/>
</dbReference>
<accession>A0A0M9CH94</accession>
<dbReference type="EMBL" id="FNUE01000002">
    <property type="protein sequence ID" value="SEE44742.1"/>
    <property type="molecule type" value="Genomic_DNA"/>
</dbReference>
<dbReference type="OrthoDB" id="9802448at2"/>
<feature type="transmembrane region" description="Helical" evidence="4">
    <location>
        <begin position="261"/>
        <end position="285"/>
    </location>
</feature>
<keyword evidence="2" id="KW-0067">ATP-binding</keyword>
<feature type="transmembrane region" description="Helical" evidence="4">
    <location>
        <begin position="177"/>
        <end position="194"/>
    </location>
</feature>
<dbReference type="Proteomes" id="UP000183071">
    <property type="component" value="Unassembled WGS sequence"/>
</dbReference>
<dbReference type="Gene3D" id="3.40.50.300">
    <property type="entry name" value="P-loop containing nucleotide triphosphate hydrolases"/>
    <property type="match status" value="1"/>
</dbReference>
<dbReference type="GO" id="GO:0005524">
    <property type="term" value="F:ATP binding"/>
    <property type="evidence" value="ECO:0007669"/>
    <property type="project" value="UniProtKB-KW"/>
</dbReference>
<dbReference type="PATRIC" id="fig|1300348.6.peg.1956"/>
<evidence type="ECO:0000256" key="2">
    <source>
        <dbReference type="ARBA" id="ARBA00022840"/>
    </source>
</evidence>
<reference evidence="6 8" key="1">
    <citation type="submission" date="2015-07" db="EMBL/GenBank/DDBJ databases">
        <title>Genome of Polaribacter dokdonenesis DSW-5, isolated from seawater off Dokdo in Korea.</title>
        <authorList>
            <person name="Yoon K."/>
            <person name="Song J.Y."/>
            <person name="Kim J.F."/>
        </authorList>
    </citation>
    <scope>NUCLEOTIDE SEQUENCE [LARGE SCALE GENOMIC DNA]</scope>
    <source>
        <strain evidence="6 8">DSW-5</strain>
    </source>
</reference>
<dbReference type="SMART" id="SM00534">
    <property type="entry name" value="MUTSac"/>
    <property type="match status" value="1"/>
</dbReference>
<dbReference type="InterPro" id="IPR027417">
    <property type="entry name" value="P-loop_NTPase"/>
</dbReference>
<dbReference type="GO" id="GO:0140664">
    <property type="term" value="F:ATP-dependent DNA damage sensor activity"/>
    <property type="evidence" value="ECO:0007669"/>
    <property type="project" value="InterPro"/>
</dbReference>
<keyword evidence="4" id="KW-0812">Transmembrane</keyword>
<dbReference type="GO" id="GO:0006298">
    <property type="term" value="P:mismatch repair"/>
    <property type="evidence" value="ECO:0007669"/>
    <property type="project" value="InterPro"/>
</dbReference>
<dbReference type="GO" id="GO:0030983">
    <property type="term" value="F:mismatched DNA binding"/>
    <property type="evidence" value="ECO:0007669"/>
    <property type="project" value="InterPro"/>
</dbReference>
<evidence type="ECO:0000256" key="3">
    <source>
        <dbReference type="ARBA" id="ARBA00023125"/>
    </source>
</evidence>
<dbReference type="SUPFAM" id="SSF52540">
    <property type="entry name" value="P-loop containing nucleoside triphosphate hydrolases"/>
    <property type="match status" value="1"/>
</dbReference>
<evidence type="ECO:0000313" key="7">
    <source>
        <dbReference type="EMBL" id="SEE44742.1"/>
    </source>
</evidence>
<protein>
    <submittedName>
        <fullName evidence="6">DNA mismatch repair protein muts domain protein</fullName>
    </submittedName>
    <submittedName>
        <fullName evidence="7">MutS domain V</fullName>
    </submittedName>
</protein>
<keyword evidence="9" id="KW-1185">Reference proteome</keyword>
<feature type="transmembrane region" description="Helical" evidence="4">
    <location>
        <begin position="153"/>
        <end position="172"/>
    </location>
</feature>
<dbReference type="Gene3D" id="1.10.1420.10">
    <property type="match status" value="1"/>
</dbReference>
<gene>
    <name evidence="6" type="ORF">I602_1956</name>
    <name evidence="7" type="ORF">SAMN05444353_1726</name>
</gene>
<organism evidence="6 8">
    <name type="scientific">Polaribacter dokdonensis DSW-5</name>
    <dbReference type="NCBI Taxonomy" id="1300348"/>
    <lineage>
        <taxon>Bacteria</taxon>
        <taxon>Pseudomonadati</taxon>
        <taxon>Bacteroidota</taxon>
        <taxon>Flavobacteriia</taxon>
        <taxon>Flavobacteriales</taxon>
        <taxon>Flavobacteriaceae</taxon>
    </lineage>
</organism>
<dbReference type="Proteomes" id="UP000037716">
    <property type="component" value="Unassembled WGS sequence"/>
</dbReference>
<dbReference type="RefSeq" id="WP_053974499.1">
    <property type="nucleotide sequence ID" value="NZ_FNUE01000002.1"/>
</dbReference>
<keyword evidence="4" id="KW-0472">Membrane</keyword>
<evidence type="ECO:0000256" key="4">
    <source>
        <dbReference type="SAM" id="Phobius"/>
    </source>
</evidence>